<keyword evidence="6 9" id="KW-0028">Amino-acid biosynthesis</keyword>
<reference evidence="12 13" key="1">
    <citation type="submission" date="2017-08" db="EMBL/GenBank/DDBJ databases">
        <title>Aliifodinibius alkalisoli sp. nov., isolated from saline alkaline soil.</title>
        <authorList>
            <person name="Liu D."/>
            <person name="Zhang G."/>
        </authorList>
    </citation>
    <scope>NUCLEOTIDE SEQUENCE [LARGE SCALE GENOMIC DNA]</scope>
    <source>
        <strain evidence="12 13">WN023</strain>
    </source>
</reference>
<organism evidence="12 13">
    <name type="scientific">Fodinibius salipaludis</name>
    <dbReference type="NCBI Taxonomy" id="2032627"/>
    <lineage>
        <taxon>Bacteria</taxon>
        <taxon>Pseudomonadati</taxon>
        <taxon>Balneolota</taxon>
        <taxon>Balneolia</taxon>
        <taxon>Balneolales</taxon>
        <taxon>Balneolaceae</taxon>
        <taxon>Fodinibius</taxon>
    </lineage>
</organism>
<name>A0A2A2G9Y2_9BACT</name>
<dbReference type="InterPro" id="IPR013785">
    <property type="entry name" value="Aldolase_TIM"/>
</dbReference>
<dbReference type="InterPro" id="IPR023016">
    <property type="entry name" value="HisA/PriA"/>
</dbReference>
<proteinExistence type="inferred from homology"/>
<dbReference type="InterPro" id="IPR011060">
    <property type="entry name" value="RibuloseP-bd_barrel"/>
</dbReference>
<dbReference type="FunFam" id="3.20.20.70:FF:000009">
    <property type="entry name" value="1-(5-phosphoribosyl)-5-[(5-phosphoribosylamino)methylideneamino] imidazole-4-carboxamide isomerase"/>
    <property type="match status" value="1"/>
</dbReference>
<evidence type="ECO:0000256" key="5">
    <source>
        <dbReference type="ARBA" id="ARBA00022490"/>
    </source>
</evidence>
<sequence>MIVIPAIDLLDGNVVRLHKGDYDEATIYNHNPVEEAQKFKEAGFNHIHIVDLNGAKEGKFVNLKHVKQIIDSLDISVQTGGGIRSFEDAQMLLDQGLSNIICSSMAVKSPGEWLKVLDKYGDRAILGMDLKNGKVAYGGWLETLDKSLEDFLAPMIDRGLSTVLCTDTSKDGTLEGPNVNLYKELSEQFPDLNFIASGGVSDADDLKTLQDQNQYGVVVGRAYYEEKISLEEMLTYHSG</sequence>
<dbReference type="NCBIfam" id="TIGR00007">
    <property type="entry name" value="1-(5-phosphoribosyl)-5-[(5-phosphoribosylamino)methylideneamino]imidazole-4-carboxamide isomerase"/>
    <property type="match status" value="1"/>
</dbReference>
<comment type="similarity">
    <text evidence="4 9 10">Belongs to the HisA/HisF family.</text>
</comment>
<dbReference type="PANTHER" id="PTHR43090:SF2">
    <property type="entry name" value="1-(5-PHOSPHORIBOSYL)-5-[(5-PHOSPHORIBOSYLAMINO)METHYLIDENEAMINO] IMIDAZOLE-4-CARBOXAMIDE ISOMERASE"/>
    <property type="match status" value="1"/>
</dbReference>
<feature type="active site" description="Proton acceptor" evidence="9">
    <location>
        <position position="8"/>
    </location>
</feature>
<comment type="caution">
    <text evidence="12">The sequence shown here is derived from an EMBL/GenBank/DDBJ whole genome shotgun (WGS) entry which is preliminary data.</text>
</comment>
<dbReference type="HAMAP" id="MF_01014">
    <property type="entry name" value="HisA"/>
    <property type="match status" value="1"/>
</dbReference>
<evidence type="ECO:0000256" key="10">
    <source>
        <dbReference type="RuleBase" id="RU003657"/>
    </source>
</evidence>
<dbReference type="GO" id="GO:0003949">
    <property type="term" value="F:1-(5-phosphoribosyl)-5-[(5-phosphoribosylamino)methylideneamino]imidazole-4-carboxamide isomerase activity"/>
    <property type="evidence" value="ECO:0007669"/>
    <property type="project" value="UniProtKB-UniRule"/>
</dbReference>
<keyword evidence="5 9" id="KW-0963">Cytoplasm</keyword>
<dbReference type="AlphaFoldDB" id="A0A2A2G9Y2"/>
<dbReference type="Proteomes" id="UP000218831">
    <property type="component" value="Unassembled WGS sequence"/>
</dbReference>
<evidence type="ECO:0000256" key="3">
    <source>
        <dbReference type="ARBA" id="ARBA00005133"/>
    </source>
</evidence>
<dbReference type="CDD" id="cd04732">
    <property type="entry name" value="HisA"/>
    <property type="match status" value="1"/>
</dbReference>
<evidence type="ECO:0000256" key="4">
    <source>
        <dbReference type="ARBA" id="ARBA00009667"/>
    </source>
</evidence>
<dbReference type="InterPro" id="IPR044524">
    <property type="entry name" value="Isoase_HisA-like"/>
</dbReference>
<dbReference type="Pfam" id="PF00977">
    <property type="entry name" value="His_biosynth"/>
    <property type="match status" value="1"/>
</dbReference>
<dbReference type="UniPathway" id="UPA00031">
    <property type="reaction ID" value="UER00009"/>
</dbReference>
<keyword evidence="13" id="KW-1185">Reference proteome</keyword>
<dbReference type="RefSeq" id="WP_095606864.1">
    <property type="nucleotide sequence ID" value="NZ_NSKE01000007.1"/>
</dbReference>
<accession>A0A2A2G9Y2</accession>
<dbReference type="GO" id="GO:0005737">
    <property type="term" value="C:cytoplasm"/>
    <property type="evidence" value="ECO:0007669"/>
    <property type="project" value="UniProtKB-SubCell"/>
</dbReference>
<dbReference type="EC" id="5.3.1.16" evidence="9 11"/>
<dbReference type="PANTHER" id="PTHR43090">
    <property type="entry name" value="1-(5-PHOSPHORIBOSYL)-5-[(5-PHOSPHORIBOSYLAMINO)METHYLIDENEAMINO] IMIDAZOLE-4-CARBOXAMIDE ISOMERASE"/>
    <property type="match status" value="1"/>
</dbReference>
<evidence type="ECO:0000256" key="9">
    <source>
        <dbReference type="HAMAP-Rule" id="MF_01014"/>
    </source>
</evidence>
<dbReference type="GO" id="GO:0000162">
    <property type="term" value="P:L-tryptophan biosynthetic process"/>
    <property type="evidence" value="ECO:0007669"/>
    <property type="project" value="TreeGrafter"/>
</dbReference>
<evidence type="ECO:0000313" key="13">
    <source>
        <dbReference type="Proteomes" id="UP000218831"/>
    </source>
</evidence>
<feature type="active site" description="Proton donor" evidence="9">
    <location>
        <position position="129"/>
    </location>
</feature>
<evidence type="ECO:0000256" key="7">
    <source>
        <dbReference type="ARBA" id="ARBA00023102"/>
    </source>
</evidence>
<dbReference type="InterPro" id="IPR006063">
    <property type="entry name" value="HisA_bact_arch"/>
</dbReference>
<dbReference type="GO" id="GO:0000105">
    <property type="term" value="P:L-histidine biosynthetic process"/>
    <property type="evidence" value="ECO:0007669"/>
    <property type="project" value="UniProtKB-UniRule"/>
</dbReference>
<dbReference type="Gene3D" id="3.20.20.70">
    <property type="entry name" value="Aldolase class I"/>
    <property type="match status" value="1"/>
</dbReference>
<evidence type="ECO:0000256" key="6">
    <source>
        <dbReference type="ARBA" id="ARBA00022605"/>
    </source>
</evidence>
<dbReference type="SUPFAM" id="SSF51366">
    <property type="entry name" value="Ribulose-phoshate binding barrel"/>
    <property type="match status" value="1"/>
</dbReference>
<keyword evidence="8 9" id="KW-0413">Isomerase</keyword>
<keyword evidence="7 9" id="KW-0368">Histidine biosynthesis</keyword>
<evidence type="ECO:0000313" key="12">
    <source>
        <dbReference type="EMBL" id="PAU93673.1"/>
    </source>
</evidence>
<evidence type="ECO:0000256" key="1">
    <source>
        <dbReference type="ARBA" id="ARBA00000901"/>
    </source>
</evidence>
<comment type="pathway">
    <text evidence="3 9 11">Amino-acid biosynthesis; L-histidine biosynthesis; L-histidine from 5-phospho-alpha-D-ribose 1-diphosphate: step 4/9.</text>
</comment>
<evidence type="ECO:0000256" key="11">
    <source>
        <dbReference type="RuleBase" id="RU003658"/>
    </source>
</evidence>
<comment type="catalytic activity">
    <reaction evidence="1 9 11">
        <text>1-(5-phospho-beta-D-ribosyl)-5-[(5-phospho-beta-D-ribosylamino)methylideneamino]imidazole-4-carboxamide = 5-[(5-phospho-1-deoxy-D-ribulos-1-ylimino)methylamino]-1-(5-phospho-beta-D-ribosyl)imidazole-4-carboxamide</text>
        <dbReference type="Rhea" id="RHEA:15469"/>
        <dbReference type="ChEBI" id="CHEBI:58435"/>
        <dbReference type="ChEBI" id="CHEBI:58525"/>
        <dbReference type="EC" id="5.3.1.16"/>
    </reaction>
</comment>
<dbReference type="EMBL" id="NSKE01000007">
    <property type="protein sequence ID" value="PAU93673.1"/>
    <property type="molecule type" value="Genomic_DNA"/>
</dbReference>
<evidence type="ECO:0000256" key="2">
    <source>
        <dbReference type="ARBA" id="ARBA00004496"/>
    </source>
</evidence>
<dbReference type="InterPro" id="IPR006062">
    <property type="entry name" value="His_biosynth"/>
</dbReference>
<dbReference type="OrthoDB" id="9807749at2"/>
<evidence type="ECO:0000256" key="8">
    <source>
        <dbReference type="ARBA" id="ARBA00023235"/>
    </source>
</evidence>
<gene>
    <name evidence="9 12" type="primary">hisA</name>
    <name evidence="12" type="ORF">CK503_11015</name>
</gene>
<comment type="subcellular location">
    <subcellularLocation>
        <location evidence="2 9 11">Cytoplasm</location>
    </subcellularLocation>
</comment>
<protein>
    <recommendedName>
        <fullName evidence="9 11">1-(5-phosphoribosyl)-5-[(5-phosphoribosylamino)methylideneamino] imidazole-4-carboxamide isomerase</fullName>
        <ecNumber evidence="9 11">5.3.1.16</ecNumber>
    </recommendedName>
    <alternativeName>
        <fullName evidence="9">Phosphoribosylformimino-5-aminoimidazole carboxamide ribotide isomerase</fullName>
    </alternativeName>
</protein>